<comment type="caution">
    <text evidence="2">The sequence shown here is derived from an EMBL/GenBank/DDBJ whole genome shotgun (WGS) entry which is preliminary data.</text>
</comment>
<evidence type="ECO:0000313" key="2">
    <source>
        <dbReference type="EMBL" id="MEY8444587.1"/>
    </source>
</evidence>
<dbReference type="RefSeq" id="WP_251713578.1">
    <property type="nucleotide sequence ID" value="NZ_CALPDE010000037.1"/>
</dbReference>
<feature type="transmembrane region" description="Helical" evidence="1">
    <location>
        <begin position="7"/>
        <end position="28"/>
    </location>
</feature>
<evidence type="ECO:0000256" key="1">
    <source>
        <dbReference type="SAM" id="Phobius"/>
    </source>
</evidence>
<keyword evidence="1" id="KW-1133">Transmembrane helix</keyword>
<keyword evidence="3" id="KW-1185">Reference proteome</keyword>
<protein>
    <recommendedName>
        <fullName evidence="4">Bacteriocin immunity protein</fullName>
    </recommendedName>
</protein>
<evidence type="ECO:0008006" key="4">
    <source>
        <dbReference type="Google" id="ProtNLM"/>
    </source>
</evidence>
<reference evidence="2 3" key="1">
    <citation type="submission" date="2024-03" db="EMBL/GenBank/DDBJ databases">
        <title>Mouse gut bacterial collection (mGBC) of GemPharmatech.</title>
        <authorList>
            <person name="He Y."/>
            <person name="Dong L."/>
            <person name="Wu D."/>
            <person name="Gao X."/>
            <person name="Lin Z."/>
        </authorList>
    </citation>
    <scope>NUCLEOTIDE SEQUENCE [LARGE SCALE GENOMIC DNA]</scope>
    <source>
        <strain evidence="2 3">61-15</strain>
    </source>
</reference>
<keyword evidence="1" id="KW-0812">Transmembrane</keyword>
<gene>
    <name evidence="2" type="ORF">AALA52_10180</name>
</gene>
<accession>A0ABV4D4X2</accession>
<proteinExistence type="predicted"/>
<keyword evidence="1" id="KW-0472">Membrane</keyword>
<dbReference type="EMBL" id="JBCLSH010000078">
    <property type="protein sequence ID" value="MEY8444587.1"/>
    <property type="molecule type" value="Genomic_DNA"/>
</dbReference>
<dbReference type="Proteomes" id="UP001565283">
    <property type="component" value="Unassembled WGS sequence"/>
</dbReference>
<sequence>MKWFCQGVISYAVIIAVNLGIKKLLLLYVPFLQHSDSAEWTSWGISMIIGILLLSYLAREHYRSK</sequence>
<feature type="transmembrane region" description="Helical" evidence="1">
    <location>
        <begin position="40"/>
        <end position="58"/>
    </location>
</feature>
<organism evidence="2 3">
    <name type="scientific">Lactococcus ileimucosae</name>
    <dbReference type="NCBI Taxonomy" id="2941329"/>
    <lineage>
        <taxon>Bacteria</taxon>
        <taxon>Bacillati</taxon>
        <taxon>Bacillota</taxon>
        <taxon>Bacilli</taxon>
        <taxon>Lactobacillales</taxon>
        <taxon>Streptococcaceae</taxon>
        <taxon>Lactococcus</taxon>
    </lineage>
</organism>
<name>A0ABV4D4X2_9LACT</name>
<evidence type="ECO:0000313" key="3">
    <source>
        <dbReference type="Proteomes" id="UP001565283"/>
    </source>
</evidence>